<dbReference type="PANTHER" id="PTHR21426:SF2">
    <property type="entry name" value="EXOCYST COMPLEX COMPONENT EXO84C"/>
    <property type="match status" value="1"/>
</dbReference>
<feature type="non-terminal residue" evidence="5">
    <location>
        <position position="1"/>
    </location>
</feature>
<gene>
    <name evidence="5" type="primary">exoc8_3</name>
    <name evidence="5" type="ORF">g.70645</name>
</gene>
<dbReference type="GO" id="GO:0008104">
    <property type="term" value="P:intracellular protein localization"/>
    <property type="evidence" value="ECO:0007669"/>
    <property type="project" value="TreeGrafter"/>
</dbReference>
<dbReference type="Pfam" id="PF16528">
    <property type="entry name" value="Exo84_C"/>
    <property type="match status" value="1"/>
</dbReference>
<dbReference type="GO" id="GO:0006887">
    <property type="term" value="P:exocytosis"/>
    <property type="evidence" value="ECO:0007669"/>
    <property type="project" value="UniProtKB-KW"/>
</dbReference>
<dbReference type="GO" id="GO:0006893">
    <property type="term" value="P:Golgi to plasma membrane transport"/>
    <property type="evidence" value="ECO:0007669"/>
    <property type="project" value="TreeGrafter"/>
</dbReference>
<comment type="similarity">
    <text evidence="1">Belongs to the EXO84 family.</text>
</comment>
<dbReference type="InterPro" id="IPR016159">
    <property type="entry name" value="Cullin_repeat-like_dom_sf"/>
</dbReference>
<dbReference type="GO" id="GO:0000145">
    <property type="term" value="C:exocyst"/>
    <property type="evidence" value="ECO:0007669"/>
    <property type="project" value="InterPro"/>
</dbReference>
<dbReference type="FunFam" id="1.20.58.1220:FF:000005">
    <property type="entry name" value="Os07g0568000 protein"/>
    <property type="match status" value="1"/>
</dbReference>
<dbReference type="InterPro" id="IPR033961">
    <property type="entry name" value="Exo84"/>
</dbReference>
<dbReference type="PANTHER" id="PTHR21426">
    <property type="entry name" value="EXOCYST COMPLEX COMPONENT 8"/>
    <property type="match status" value="1"/>
</dbReference>
<evidence type="ECO:0000313" key="5">
    <source>
        <dbReference type="EMBL" id="JAT39999.1"/>
    </source>
</evidence>
<name>A0A1D1XC22_9ARAE</name>
<evidence type="ECO:0000256" key="2">
    <source>
        <dbReference type="ARBA" id="ARBA00022448"/>
    </source>
</evidence>
<evidence type="ECO:0000256" key="3">
    <source>
        <dbReference type="ARBA" id="ARBA00022483"/>
    </source>
</evidence>
<dbReference type="InterPro" id="IPR042561">
    <property type="entry name" value="Exo84_C_1"/>
</dbReference>
<sequence>FQFHLVFSPLSERGFVRPHTGTGRSPGRRVEGATAGAETARAAMESSEEDDDFTSHEWITPQSHISSLYQSHTEKGIRKLCSELLDLKDAVESLCGNMHMKYLSFLRISEEVIEMEQELIELQKHVSAQGILVQDLINGVCHEIEEWNKCSGVPAVAEELQVCDFEDLFPSEKEDAKVAFLENIDVLLAEHKTEEAIQALDEEEKTSIPANEAGKGISTDDSSYKEALLKRKAILVDQFFEIIEQPTVSNAELRTALSGLLKLGKGSQAHKLFLKKYGSRLLKSVEAFLPLCSVYSETYTATLSQLVFSTIALAAKESCAIFGDLPSYTNKIVQWAEYQIESFVRLVKENGPLSDSTSAFRSASICIEATLSHCLLLESQGLKFSKLVMVLLRPYMEEVLDMNFRRARRRILDFSGCDDAVLFSPPLGSPFSAAATSSILLANNGKKFMFIVVDILEQLTPMAILHFGANILNRLLVLFDKYVESLTKALPGPSEDDCTIEQKESVDLRVETDAQQLALLGTAFTVADEMLPAAVSRIFTLESKRKLAGNMPSESVGPVAISPVEFKDWRRHLQHSLDKLRDHFCRQYVLTFIYSREGKARLDPRMYLTGKTEDLFWDSDPLPSFPFQALFARLQQLASVARDVLIGKEKVQKILLARLMETVVMWLSDEQEFWDVFEDESFQLQPFGLQQLVLDMHFIVEIAVCGGYPSKNVHQTASAVIARAIETFSKRGVDPQSALPEDEWFVDTAKAAINKLLLGPPTSGSYELDEHIVLHDDISDSEGTPSSLSTVHSVESFASANMGETESPVYYSDPEA</sequence>
<dbReference type="Gene3D" id="1.20.58.1210">
    <property type="entry name" value="Exo84p, N-terminal helical domain"/>
    <property type="match status" value="1"/>
</dbReference>
<evidence type="ECO:0000256" key="1">
    <source>
        <dbReference type="ARBA" id="ARBA00007210"/>
    </source>
</evidence>
<dbReference type="InterPro" id="IPR042560">
    <property type="entry name" value="Exo84_C_2"/>
</dbReference>
<dbReference type="EMBL" id="GDJX01027937">
    <property type="protein sequence ID" value="JAT39999.1"/>
    <property type="molecule type" value="Transcribed_RNA"/>
</dbReference>
<reference evidence="5" key="1">
    <citation type="submission" date="2015-07" db="EMBL/GenBank/DDBJ databases">
        <title>Transcriptome Assembly of Anthurium amnicola.</title>
        <authorList>
            <person name="Suzuki J."/>
        </authorList>
    </citation>
    <scope>NUCLEOTIDE SEQUENCE</scope>
</reference>
<keyword evidence="3" id="KW-0268">Exocytosis</keyword>
<feature type="domain" description="Exocyst component Exo84 C-terminal" evidence="4">
    <location>
        <begin position="181"/>
        <end position="384"/>
    </location>
</feature>
<proteinExistence type="inferred from homology"/>
<evidence type="ECO:0000259" key="4">
    <source>
        <dbReference type="Pfam" id="PF16528"/>
    </source>
</evidence>
<dbReference type="AlphaFoldDB" id="A0A1D1XC22"/>
<dbReference type="SUPFAM" id="SSF74788">
    <property type="entry name" value="Cullin repeat-like"/>
    <property type="match status" value="1"/>
</dbReference>
<protein>
    <submittedName>
        <fullName evidence="5">Exocyst complex component 8</fullName>
    </submittedName>
</protein>
<accession>A0A1D1XC22</accession>
<dbReference type="InterPro" id="IPR032403">
    <property type="entry name" value="Exo84_C"/>
</dbReference>
<dbReference type="Gene3D" id="1.20.58.1220">
    <property type="entry name" value="Exo84p, C-terminal helical domain"/>
    <property type="match status" value="1"/>
</dbReference>
<keyword evidence="2" id="KW-0813">Transport</keyword>
<organism evidence="5">
    <name type="scientific">Anthurium amnicola</name>
    <dbReference type="NCBI Taxonomy" id="1678845"/>
    <lineage>
        <taxon>Eukaryota</taxon>
        <taxon>Viridiplantae</taxon>
        <taxon>Streptophyta</taxon>
        <taxon>Embryophyta</taxon>
        <taxon>Tracheophyta</taxon>
        <taxon>Spermatophyta</taxon>
        <taxon>Magnoliopsida</taxon>
        <taxon>Liliopsida</taxon>
        <taxon>Araceae</taxon>
        <taxon>Pothoideae</taxon>
        <taxon>Potheae</taxon>
        <taxon>Anthurium</taxon>
    </lineage>
</organism>